<gene>
    <name evidence="1" type="ORF">METZ01_LOCUS27655</name>
</gene>
<dbReference type="EMBL" id="UINC01001223">
    <property type="protein sequence ID" value="SUZ74801.1"/>
    <property type="molecule type" value="Genomic_DNA"/>
</dbReference>
<reference evidence="1" key="1">
    <citation type="submission" date="2018-05" db="EMBL/GenBank/DDBJ databases">
        <authorList>
            <person name="Lanie J.A."/>
            <person name="Ng W.-L."/>
            <person name="Kazmierczak K.M."/>
            <person name="Andrzejewski T.M."/>
            <person name="Davidsen T.M."/>
            <person name="Wayne K.J."/>
            <person name="Tettelin H."/>
            <person name="Glass J.I."/>
            <person name="Rusch D."/>
            <person name="Podicherti R."/>
            <person name="Tsui H.-C.T."/>
            <person name="Winkler M.E."/>
        </authorList>
    </citation>
    <scope>NUCLEOTIDE SEQUENCE</scope>
</reference>
<accession>A0A381Q637</accession>
<protein>
    <submittedName>
        <fullName evidence="1">Uncharacterized protein</fullName>
    </submittedName>
</protein>
<sequence>MNIDGGLLEGENLDAIDSAGPRDVEAVTTEDVFSGAVGGDRT</sequence>
<proteinExistence type="predicted"/>
<name>A0A381Q637_9ZZZZ</name>
<dbReference type="AlphaFoldDB" id="A0A381Q637"/>
<evidence type="ECO:0000313" key="1">
    <source>
        <dbReference type="EMBL" id="SUZ74801.1"/>
    </source>
</evidence>
<organism evidence="1">
    <name type="scientific">marine metagenome</name>
    <dbReference type="NCBI Taxonomy" id="408172"/>
    <lineage>
        <taxon>unclassified sequences</taxon>
        <taxon>metagenomes</taxon>
        <taxon>ecological metagenomes</taxon>
    </lineage>
</organism>